<organism evidence="3 4">
    <name type="scientific">Trematosphaeria pertusa</name>
    <dbReference type="NCBI Taxonomy" id="390896"/>
    <lineage>
        <taxon>Eukaryota</taxon>
        <taxon>Fungi</taxon>
        <taxon>Dikarya</taxon>
        <taxon>Ascomycota</taxon>
        <taxon>Pezizomycotina</taxon>
        <taxon>Dothideomycetes</taxon>
        <taxon>Pleosporomycetidae</taxon>
        <taxon>Pleosporales</taxon>
        <taxon>Massarineae</taxon>
        <taxon>Trematosphaeriaceae</taxon>
        <taxon>Trematosphaeria</taxon>
    </lineage>
</organism>
<dbReference type="Pfam" id="PF06985">
    <property type="entry name" value="HET"/>
    <property type="match status" value="1"/>
</dbReference>
<dbReference type="InterPro" id="IPR010730">
    <property type="entry name" value="HET"/>
</dbReference>
<dbReference type="Proteomes" id="UP000800094">
    <property type="component" value="Unassembled WGS sequence"/>
</dbReference>
<name>A0A6A6IAF4_9PLEO</name>
<proteinExistence type="predicted"/>
<accession>A0A6A6IAF4</accession>
<reference evidence="3" key="1">
    <citation type="journal article" date="2020" name="Stud. Mycol.">
        <title>101 Dothideomycetes genomes: a test case for predicting lifestyles and emergence of pathogens.</title>
        <authorList>
            <person name="Haridas S."/>
            <person name="Albert R."/>
            <person name="Binder M."/>
            <person name="Bloem J."/>
            <person name="Labutti K."/>
            <person name="Salamov A."/>
            <person name="Andreopoulos B."/>
            <person name="Baker S."/>
            <person name="Barry K."/>
            <person name="Bills G."/>
            <person name="Bluhm B."/>
            <person name="Cannon C."/>
            <person name="Castanera R."/>
            <person name="Culley D."/>
            <person name="Daum C."/>
            <person name="Ezra D."/>
            <person name="Gonzalez J."/>
            <person name="Henrissat B."/>
            <person name="Kuo A."/>
            <person name="Liang C."/>
            <person name="Lipzen A."/>
            <person name="Lutzoni F."/>
            <person name="Magnuson J."/>
            <person name="Mondo S."/>
            <person name="Nolan M."/>
            <person name="Ohm R."/>
            <person name="Pangilinan J."/>
            <person name="Park H.-J."/>
            <person name="Ramirez L."/>
            <person name="Alfaro M."/>
            <person name="Sun H."/>
            <person name="Tritt A."/>
            <person name="Yoshinaga Y."/>
            <person name="Zwiers L.-H."/>
            <person name="Turgeon B."/>
            <person name="Goodwin S."/>
            <person name="Spatafora J."/>
            <person name="Crous P."/>
            <person name="Grigoriev I."/>
        </authorList>
    </citation>
    <scope>NUCLEOTIDE SEQUENCE</scope>
    <source>
        <strain evidence="3">CBS 122368</strain>
    </source>
</reference>
<gene>
    <name evidence="3" type="ORF">BU26DRAFT_520457</name>
</gene>
<dbReference type="AlphaFoldDB" id="A0A6A6IAF4"/>
<dbReference type="OrthoDB" id="3789824at2759"/>
<feature type="domain" description="Heterokaryon incompatibility" evidence="2">
    <location>
        <begin position="316"/>
        <end position="468"/>
    </location>
</feature>
<dbReference type="EMBL" id="ML987197">
    <property type="protein sequence ID" value="KAF2247207.1"/>
    <property type="molecule type" value="Genomic_DNA"/>
</dbReference>
<keyword evidence="1" id="KW-0812">Transmembrane</keyword>
<keyword evidence="1" id="KW-0472">Membrane</keyword>
<keyword evidence="1" id="KW-1133">Transmembrane helix</keyword>
<evidence type="ECO:0000313" key="4">
    <source>
        <dbReference type="Proteomes" id="UP000800094"/>
    </source>
</evidence>
<evidence type="ECO:0000256" key="1">
    <source>
        <dbReference type="SAM" id="Phobius"/>
    </source>
</evidence>
<sequence>MALMLLGLLIFFVIIAGGFICIAAAIYLGYLGVLFVAWVFDGIRGIPRYSRRTIGWLRGRIARLLLQWMVAPWRLGWRSYQNFADFRTPLLSESAHSDSDDSIYTSKLCQECFRIVSQSGLLSGSIFPLIRRCEWHDWAVPVHNSVLRKDSCHLCRLMLCSRGEDTGSRSFWNNCLSLQAFGRHGRHQKRIRIWKDAGAGSIRSDRLFLQPFCPCYERNGSVCGPISIVEENLNGPPVSVYVSTSTGSKHCMELAKSWISDCEINHKLHCTRMCEGSHASLHYLPKRLLYVGDELSSTLQLVDTSSMNSIPANAKYLALMYCRGDAGLLSHQKLTLDKQSNWVKHIDKRGLPLTFRHAIQLTRLLGFNYLWIDAMCISQDDDEELERETANVGKAYANAYCTISACGSLDADGGLFRRRSPGFEEFPCYLRFSKTKALRIKALDRTYDDQSFSIEVDNSPLSQEAWAFEARLLSRRILHFGSKFLFFECNTHIASDALPQGQPFLKVSRGLLHFLRRLKSDGITQIAGDAIQSPYNPVTGYRAFMGDLIRNRSAEPSLEEQLLLHYCWFFLVAIYSRAKQESTPQQPAPLLNLAQGVVGSGNELQYMHGMWRRHFIFDLLWFVGFGEERRKRPVPCRSPTWSWQAVAGGITAELISWRKNHAGKHCNIVKVAETPNGEVWLQPTEVLTIICPVLRGTDIKRTSTKRATLQISTRHESVRASFMPDISDLDESKDLFCAEIVREAMYEKSDKKKLLTVWSNGLVLHRTLDRKAEGVKATYERVGRFWMEWPVDDSAGGTETGLRMKPMFNRHKAQSVSII</sequence>
<dbReference type="PANTHER" id="PTHR33112">
    <property type="entry name" value="DOMAIN PROTEIN, PUTATIVE-RELATED"/>
    <property type="match status" value="1"/>
</dbReference>
<protein>
    <recommendedName>
        <fullName evidence="2">Heterokaryon incompatibility domain-containing protein</fullName>
    </recommendedName>
</protein>
<feature type="transmembrane region" description="Helical" evidence="1">
    <location>
        <begin position="6"/>
        <end position="39"/>
    </location>
</feature>
<dbReference type="PANTHER" id="PTHR33112:SF16">
    <property type="entry name" value="HETEROKARYON INCOMPATIBILITY DOMAIN-CONTAINING PROTEIN"/>
    <property type="match status" value="1"/>
</dbReference>
<keyword evidence="4" id="KW-1185">Reference proteome</keyword>
<dbReference type="RefSeq" id="XP_033682211.1">
    <property type="nucleotide sequence ID" value="XM_033829293.1"/>
</dbReference>
<evidence type="ECO:0000259" key="2">
    <source>
        <dbReference type="Pfam" id="PF06985"/>
    </source>
</evidence>
<dbReference type="GeneID" id="54582623"/>
<evidence type="ECO:0000313" key="3">
    <source>
        <dbReference type="EMBL" id="KAF2247207.1"/>
    </source>
</evidence>